<dbReference type="PROSITE" id="PS50011">
    <property type="entry name" value="PROTEIN_KINASE_DOM"/>
    <property type="match status" value="1"/>
</dbReference>
<evidence type="ECO:0000313" key="2">
    <source>
        <dbReference type="EMBL" id="KAK8857688.1"/>
    </source>
</evidence>
<dbReference type="Proteomes" id="UP001470230">
    <property type="component" value="Unassembled WGS sequence"/>
</dbReference>
<dbReference type="EMBL" id="JAPFFF010000020">
    <property type="protein sequence ID" value="KAK8857688.1"/>
    <property type="molecule type" value="Genomic_DNA"/>
</dbReference>
<accession>A0ABR2I6P8</accession>
<dbReference type="PANTHER" id="PTHR44167">
    <property type="entry name" value="OVARIAN-SPECIFIC SERINE/THREONINE-PROTEIN KINASE LOK-RELATED"/>
    <property type="match status" value="1"/>
</dbReference>
<dbReference type="InterPro" id="IPR000719">
    <property type="entry name" value="Prot_kinase_dom"/>
</dbReference>
<dbReference type="InterPro" id="IPR008271">
    <property type="entry name" value="Ser/Thr_kinase_AS"/>
</dbReference>
<dbReference type="SMART" id="SM00220">
    <property type="entry name" value="S_TKc"/>
    <property type="match status" value="1"/>
</dbReference>
<comment type="caution">
    <text evidence="2">The sequence shown here is derived from an EMBL/GenBank/DDBJ whole genome shotgun (WGS) entry which is preliminary data.</text>
</comment>
<dbReference type="Pfam" id="PF00069">
    <property type="entry name" value="Pkinase"/>
    <property type="match status" value="1"/>
</dbReference>
<keyword evidence="3" id="KW-1185">Reference proteome</keyword>
<sequence length="332" mass="38515">MSQLNDDLDLTNDFDLTNTINRNMMIPRYINSYTVEKIIIERESAVIVTAIHNESQKRVALKFVPEVYFNDDLPSILRQMNHTNILPTYDIFGFPDDGSPRFHCISMPFIESDLQHYFHHTCSRSLSEMEVCQIMEEILNAIFYIHSIGICHMDLKLSNVLVEKKKTRLKPFLIDFDFSYQIENGCYAIVEPRGTLNYAAPELLQSTQLAFKPQAWINNKVDIWSSGVIMTYLLIGRNPFEFRKTNDTINSIMCGISEGDHRIVNLSPNARDLISRMLCTNPDARIDVDEALNHKWFTVDLQNYRMKHPETMDDYINDEIPTGIYDEIPAEI</sequence>
<dbReference type="PANTHER" id="PTHR44167:SF24">
    <property type="entry name" value="SERINE_THREONINE-PROTEIN KINASE CHK2"/>
    <property type="match status" value="1"/>
</dbReference>
<dbReference type="InterPro" id="IPR011009">
    <property type="entry name" value="Kinase-like_dom_sf"/>
</dbReference>
<evidence type="ECO:0000259" key="1">
    <source>
        <dbReference type="PROSITE" id="PS50011"/>
    </source>
</evidence>
<protein>
    <recommendedName>
        <fullName evidence="1">Protein kinase domain-containing protein</fullName>
    </recommendedName>
</protein>
<dbReference type="PROSITE" id="PS00108">
    <property type="entry name" value="PROTEIN_KINASE_ST"/>
    <property type="match status" value="1"/>
</dbReference>
<evidence type="ECO:0000313" key="3">
    <source>
        <dbReference type="Proteomes" id="UP001470230"/>
    </source>
</evidence>
<dbReference type="Gene3D" id="1.10.510.10">
    <property type="entry name" value="Transferase(Phosphotransferase) domain 1"/>
    <property type="match status" value="1"/>
</dbReference>
<organism evidence="2 3">
    <name type="scientific">Tritrichomonas musculus</name>
    <dbReference type="NCBI Taxonomy" id="1915356"/>
    <lineage>
        <taxon>Eukaryota</taxon>
        <taxon>Metamonada</taxon>
        <taxon>Parabasalia</taxon>
        <taxon>Tritrichomonadida</taxon>
        <taxon>Tritrichomonadidae</taxon>
        <taxon>Tritrichomonas</taxon>
    </lineage>
</organism>
<proteinExistence type="predicted"/>
<reference evidence="2 3" key="1">
    <citation type="submission" date="2024-04" db="EMBL/GenBank/DDBJ databases">
        <title>Tritrichomonas musculus Genome.</title>
        <authorList>
            <person name="Alves-Ferreira E."/>
            <person name="Grigg M."/>
            <person name="Lorenzi H."/>
            <person name="Galac M."/>
        </authorList>
    </citation>
    <scope>NUCLEOTIDE SEQUENCE [LARGE SCALE GENOMIC DNA]</scope>
    <source>
        <strain evidence="2 3">EAF2021</strain>
    </source>
</reference>
<name>A0ABR2I6P8_9EUKA</name>
<dbReference type="SUPFAM" id="SSF56112">
    <property type="entry name" value="Protein kinase-like (PK-like)"/>
    <property type="match status" value="1"/>
</dbReference>
<gene>
    <name evidence="2" type="ORF">M9Y10_016096</name>
</gene>
<feature type="domain" description="Protein kinase" evidence="1">
    <location>
        <begin position="33"/>
        <end position="297"/>
    </location>
</feature>